<evidence type="ECO:0000256" key="4">
    <source>
        <dbReference type="SAM" id="SignalP"/>
    </source>
</evidence>
<dbReference type="AlphaFoldDB" id="A0A9P0JCG8"/>
<dbReference type="SMART" id="SM00369">
    <property type="entry name" value="LRR_TYP"/>
    <property type="match status" value="4"/>
</dbReference>
<evidence type="ECO:0000256" key="2">
    <source>
        <dbReference type="ARBA" id="ARBA00022729"/>
    </source>
</evidence>
<dbReference type="Proteomes" id="UP001153620">
    <property type="component" value="Chromosome 4"/>
</dbReference>
<organism evidence="5 6">
    <name type="scientific">Chironomus riparius</name>
    <dbReference type="NCBI Taxonomy" id="315576"/>
    <lineage>
        <taxon>Eukaryota</taxon>
        <taxon>Metazoa</taxon>
        <taxon>Ecdysozoa</taxon>
        <taxon>Arthropoda</taxon>
        <taxon>Hexapoda</taxon>
        <taxon>Insecta</taxon>
        <taxon>Pterygota</taxon>
        <taxon>Neoptera</taxon>
        <taxon>Endopterygota</taxon>
        <taxon>Diptera</taxon>
        <taxon>Nematocera</taxon>
        <taxon>Chironomoidea</taxon>
        <taxon>Chironomidae</taxon>
        <taxon>Chironominae</taxon>
        <taxon>Chironomus</taxon>
    </lineage>
</organism>
<dbReference type="InterPro" id="IPR003591">
    <property type="entry name" value="Leu-rich_rpt_typical-subtyp"/>
</dbReference>
<reference evidence="5" key="1">
    <citation type="submission" date="2022-01" db="EMBL/GenBank/DDBJ databases">
        <authorList>
            <person name="King R."/>
        </authorList>
    </citation>
    <scope>NUCLEOTIDE SEQUENCE</scope>
</reference>
<gene>
    <name evidence="5" type="ORF">CHIRRI_LOCUS13110</name>
</gene>
<dbReference type="InterPro" id="IPR001611">
    <property type="entry name" value="Leu-rich_rpt"/>
</dbReference>
<keyword evidence="3" id="KW-0677">Repeat</keyword>
<dbReference type="OrthoDB" id="4680325at2759"/>
<accession>A0A9P0JCG8</accession>
<dbReference type="SUPFAM" id="SSF52058">
    <property type="entry name" value="L domain-like"/>
    <property type="match status" value="1"/>
</dbReference>
<dbReference type="PANTHER" id="PTHR24373:SF275">
    <property type="entry name" value="TIR DOMAIN-CONTAINING PROTEIN"/>
    <property type="match status" value="1"/>
</dbReference>
<feature type="signal peptide" evidence="4">
    <location>
        <begin position="1"/>
        <end position="33"/>
    </location>
</feature>
<keyword evidence="6" id="KW-1185">Reference proteome</keyword>
<keyword evidence="2 4" id="KW-0732">Signal</keyword>
<dbReference type="EMBL" id="OU895880">
    <property type="protein sequence ID" value="CAH1733774.1"/>
    <property type="molecule type" value="Genomic_DNA"/>
</dbReference>
<dbReference type="PANTHER" id="PTHR24373">
    <property type="entry name" value="SLIT RELATED LEUCINE-RICH REPEAT NEURONAL PROTEIN"/>
    <property type="match status" value="1"/>
</dbReference>
<dbReference type="PROSITE" id="PS51450">
    <property type="entry name" value="LRR"/>
    <property type="match status" value="1"/>
</dbReference>
<dbReference type="InterPro" id="IPR050328">
    <property type="entry name" value="Dev_Immune_Receptor"/>
</dbReference>
<evidence type="ECO:0000313" key="5">
    <source>
        <dbReference type="EMBL" id="CAH1733774.1"/>
    </source>
</evidence>
<reference evidence="5" key="2">
    <citation type="submission" date="2022-10" db="EMBL/GenBank/DDBJ databases">
        <authorList>
            <consortium name="ENA_rothamsted_submissions"/>
            <consortium name="culmorum"/>
            <person name="King R."/>
        </authorList>
    </citation>
    <scope>NUCLEOTIDE SEQUENCE</scope>
</reference>
<dbReference type="InterPro" id="IPR032675">
    <property type="entry name" value="LRR_dom_sf"/>
</dbReference>
<dbReference type="Pfam" id="PF13855">
    <property type="entry name" value="LRR_8"/>
    <property type="match status" value="1"/>
</dbReference>
<dbReference type="Gene3D" id="3.80.10.10">
    <property type="entry name" value="Ribonuclease Inhibitor"/>
    <property type="match status" value="1"/>
</dbReference>
<name>A0A9P0JCG8_9DIPT</name>
<proteinExistence type="predicted"/>
<protein>
    <submittedName>
        <fullName evidence="5">Uncharacterized protein</fullName>
    </submittedName>
</protein>
<sequence>MHSSVFNQLSSNRQIMWKFLIHLGAILFSTAHSANEVKFECKTDSRFLEENYCWLTDLSTADDQVIVTESSFNLQEQLKFQKPINIILLGNESYPEYFPKNFTRFLTGVSGFIYDDTSLKYIQRDDFTGLASPNPLILHLRSNEIEEIPFDTFYDLTNLLYLDISSNKIKSLASNLLINSIGLHSLSISGNDLTELHQDLLINCPQLYDLTAEFNQIQELHEDLFRNNQNMKSISMMYNKIRNIKVDFRKLKSLHFADFRNNFGTCDVIFSTLTPDDKDFDEVDQRKAMKNVPKFQKKIEKVCRE</sequence>
<keyword evidence="1" id="KW-0433">Leucine-rich repeat</keyword>
<evidence type="ECO:0000256" key="3">
    <source>
        <dbReference type="ARBA" id="ARBA00022737"/>
    </source>
</evidence>
<evidence type="ECO:0000313" key="6">
    <source>
        <dbReference type="Proteomes" id="UP001153620"/>
    </source>
</evidence>
<feature type="chain" id="PRO_5040432001" evidence="4">
    <location>
        <begin position="34"/>
        <end position="305"/>
    </location>
</feature>
<evidence type="ECO:0000256" key="1">
    <source>
        <dbReference type="ARBA" id="ARBA00022614"/>
    </source>
</evidence>